<evidence type="ECO:0000313" key="3">
    <source>
        <dbReference type="Proteomes" id="UP000651112"/>
    </source>
</evidence>
<dbReference type="Proteomes" id="UP000651112">
    <property type="component" value="Unassembled WGS sequence"/>
</dbReference>
<evidence type="ECO:0000313" key="2">
    <source>
        <dbReference type="EMBL" id="MBD1421629.1"/>
    </source>
</evidence>
<gene>
    <name evidence="2" type="ORF">H8B21_08630</name>
</gene>
<dbReference type="InterPro" id="IPR031709">
    <property type="entry name" value="PutAbiC"/>
</dbReference>
<protein>
    <submittedName>
        <fullName evidence="2">Phage abortive infection protein</fullName>
    </submittedName>
</protein>
<feature type="transmembrane region" description="Helical" evidence="1">
    <location>
        <begin position="6"/>
        <end position="26"/>
    </location>
</feature>
<organism evidence="2 3">
    <name type="scientific">Sphingobacterium chuzhouense</name>
    <dbReference type="NCBI Taxonomy" id="1742264"/>
    <lineage>
        <taxon>Bacteria</taxon>
        <taxon>Pseudomonadati</taxon>
        <taxon>Bacteroidota</taxon>
        <taxon>Sphingobacteriia</taxon>
        <taxon>Sphingobacteriales</taxon>
        <taxon>Sphingobacteriaceae</taxon>
        <taxon>Sphingobacterium</taxon>
    </lineage>
</organism>
<evidence type="ECO:0000256" key="1">
    <source>
        <dbReference type="SAM" id="Phobius"/>
    </source>
</evidence>
<dbReference type="EMBL" id="JACNYL010000002">
    <property type="protein sequence ID" value="MBD1421629.1"/>
    <property type="molecule type" value="Genomic_DNA"/>
</dbReference>
<dbReference type="Pfam" id="PF16872">
    <property type="entry name" value="putAbiC"/>
    <property type="match status" value="1"/>
</dbReference>
<dbReference type="RefSeq" id="WP_190313378.1">
    <property type="nucleotide sequence ID" value="NZ_JACNYL010000002.1"/>
</dbReference>
<comment type="caution">
    <text evidence="2">The sequence shown here is derived from an EMBL/GenBank/DDBJ whole genome shotgun (WGS) entry which is preliminary data.</text>
</comment>
<keyword evidence="3" id="KW-1185">Reference proteome</keyword>
<feature type="transmembrane region" description="Helical" evidence="1">
    <location>
        <begin position="97"/>
        <end position="116"/>
    </location>
</feature>
<feature type="transmembrane region" description="Helical" evidence="1">
    <location>
        <begin position="46"/>
        <end position="66"/>
    </location>
</feature>
<proteinExistence type="predicted"/>
<accession>A0ABR7XR24</accession>
<reference evidence="2 3" key="1">
    <citation type="submission" date="2020-08" db="EMBL/GenBank/DDBJ databases">
        <title>Sphingobacterium sp. DN00404 isolated from aquaculture water.</title>
        <authorList>
            <person name="Zhang M."/>
        </authorList>
    </citation>
    <scope>NUCLEOTIDE SEQUENCE [LARGE SCALE GENOMIC DNA]</scope>
    <source>
        <strain evidence="2 3">KCTC 42746</strain>
    </source>
</reference>
<keyword evidence="1" id="KW-0812">Transmembrane</keyword>
<keyword evidence="1" id="KW-0472">Membrane</keyword>
<name>A0ABR7XR24_9SPHI</name>
<keyword evidence="1" id="KW-1133">Transmembrane helix</keyword>
<sequence>MPPELFTLYFHLAFVVILFSVVYFILTKPFAKRTDEKKEMDAVSRYLLCIGFLLIIFSFFAPYFIIQYLTLQGGDESASPKSIYDISGPLGDTIGGVMNPFVAMAGVIVTGLAFYMQYKANKVVLIANDQLKEQFKLQQFESQFYEMLRLHKENVNEMEINGYEYSFFNDSTEKVKDSNINKRREDKVTYGRKVFVTMVKEICAIYLVVKRAFVLSYPNKIKENDVMIFMTDIDRKKYFRLAYEIFLEGYDSYLESIIHLKAKFDEVFLNNLKLELKSLRSEHMKGELSTDIHDSKRKKNYLYGDNSLVIRHFQGKLPTVDLKLYFNYKPFSGHQSRLGHYYRHMFNLVKHVVHQSPNLLSYEEKRKYLKIFRAQLSNHEIVLLYYNWLGGYGKAWEEKRIEGKKRKRYFTDYRILHNLDKKLVMAEFDPTREFKKKRYREFVYKGNNPSKDKLFAIDGIQSILNDVENQRIKNGVENV</sequence>